<dbReference type="InterPro" id="IPR008969">
    <property type="entry name" value="CarboxyPept-like_regulatory"/>
</dbReference>
<proteinExistence type="predicted"/>
<dbReference type="SUPFAM" id="SSF49464">
    <property type="entry name" value="Carboxypeptidase regulatory domain-like"/>
    <property type="match status" value="1"/>
</dbReference>
<keyword evidence="1" id="KW-0121">Carboxypeptidase</keyword>
<protein>
    <submittedName>
        <fullName evidence="1">Carboxypeptidase regulatory-like domain-containing protein</fullName>
    </submittedName>
</protein>
<name>A0A3D4V571_9BACT</name>
<sequence length="248" mass="27366">MMWSVASVEAQASGAVTAPADSARLTVTVRNEADGRVPNAEVIVVLQDREVRKRTDATGVVRFALVPDTLELLVRGIGYTEQTHALAIGSGESGATVKLQRQSTTLGAVHTVAERSMTAREMEIDNRIRSGIPTDHIRREYIDKVNPISLLQMIQRMRGVTIGTTVEGTRVPMTLRGDRPSLLTPRRPCFLRIMVDNILLPEKTDLDAIPPVDVYAVELFAPARIPREFAGTRNDLWCGLIAVWTRTQ</sequence>
<dbReference type="EMBL" id="DPIY01000004">
    <property type="protein sequence ID" value="HCT56273.1"/>
    <property type="molecule type" value="Genomic_DNA"/>
</dbReference>
<keyword evidence="1" id="KW-0378">Hydrolase</keyword>
<accession>A0A3D4V571</accession>
<organism evidence="1 2">
    <name type="scientific">Gemmatimonas aurantiaca</name>
    <dbReference type="NCBI Taxonomy" id="173480"/>
    <lineage>
        <taxon>Bacteria</taxon>
        <taxon>Pseudomonadati</taxon>
        <taxon>Gemmatimonadota</taxon>
        <taxon>Gemmatimonadia</taxon>
        <taxon>Gemmatimonadales</taxon>
        <taxon>Gemmatimonadaceae</taxon>
        <taxon>Gemmatimonas</taxon>
    </lineage>
</organism>
<dbReference type="Proteomes" id="UP000264071">
    <property type="component" value="Unassembled WGS sequence"/>
</dbReference>
<comment type="caution">
    <text evidence="1">The sequence shown here is derived from an EMBL/GenBank/DDBJ whole genome shotgun (WGS) entry which is preliminary data.</text>
</comment>
<evidence type="ECO:0000313" key="1">
    <source>
        <dbReference type="EMBL" id="HCT56273.1"/>
    </source>
</evidence>
<keyword evidence="1" id="KW-0645">Protease</keyword>
<evidence type="ECO:0000313" key="2">
    <source>
        <dbReference type="Proteomes" id="UP000264071"/>
    </source>
</evidence>
<gene>
    <name evidence="1" type="ORF">DGD08_03570</name>
</gene>
<dbReference type="AlphaFoldDB" id="A0A3D4V571"/>
<dbReference type="GO" id="GO:0004180">
    <property type="term" value="F:carboxypeptidase activity"/>
    <property type="evidence" value="ECO:0007669"/>
    <property type="project" value="UniProtKB-KW"/>
</dbReference>
<reference evidence="1 2" key="1">
    <citation type="journal article" date="2018" name="Nat. Biotechnol.">
        <title>A standardized bacterial taxonomy based on genome phylogeny substantially revises the tree of life.</title>
        <authorList>
            <person name="Parks D.H."/>
            <person name="Chuvochina M."/>
            <person name="Waite D.W."/>
            <person name="Rinke C."/>
            <person name="Skarshewski A."/>
            <person name="Chaumeil P.A."/>
            <person name="Hugenholtz P."/>
        </authorList>
    </citation>
    <scope>NUCLEOTIDE SEQUENCE [LARGE SCALE GENOMIC DNA]</scope>
    <source>
        <strain evidence="1">UBA8844</strain>
    </source>
</reference>